<evidence type="ECO:0000313" key="2">
    <source>
        <dbReference type="Proteomes" id="UP000468388"/>
    </source>
</evidence>
<keyword evidence="2" id="KW-1185">Reference proteome</keyword>
<name>A0A6N8JD43_9BACT</name>
<proteinExistence type="predicted"/>
<accession>A0A6N8JD43</accession>
<sequence>MGNHIYYYRKDRKNRKHYFIRQAPGIVKQTPATKRAAADFGAASKSSSLLRKALHQYTRFCYDNSLHFRLNTKMGEILRADVNHPSGQRTLIAANIQFLRYFQFNSTASIQQLLKSKPAIEKSDTGDISISFPGTFNHSSHALRNTTHIAIKAIGLSVNFARGTTRQQESNTAVIKRGEKHTPVTLTMNMNSKDITLILLEVQSFYEVNGQLHLSQNRQGHALDVMAVFPPVEKPVELKRKYRNKAPRLWVPSATPVGGTLMIIPVNANSLPEG</sequence>
<protein>
    <submittedName>
        <fullName evidence="1">Uncharacterized protein</fullName>
    </submittedName>
</protein>
<dbReference type="EMBL" id="WRXO01000006">
    <property type="protein sequence ID" value="MVT43130.1"/>
    <property type="molecule type" value="Genomic_DNA"/>
</dbReference>
<dbReference type="OrthoDB" id="648606at2"/>
<dbReference type="AlphaFoldDB" id="A0A6N8JD43"/>
<organism evidence="1 2">
    <name type="scientific">Chitinophaga oryziterrae</name>
    <dbReference type="NCBI Taxonomy" id="1031224"/>
    <lineage>
        <taxon>Bacteria</taxon>
        <taxon>Pseudomonadati</taxon>
        <taxon>Bacteroidota</taxon>
        <taxon>Chitinophagia</taxon>
        <taxon>Chitinophagales</taxon>
        <taxon>Chitinophagaceae</taxon>
        <taxon>Chitinophaga</taxon>
    </lineage>
</organism>
<dbReference type="RefSeq" id="WP_157301737.1">
    <property type="nucleotide sequence ID" value="NZ_BAAAZB010000004.1"/>
</dbReference>
<dbReference type="Proteomes" id="UP000468388">
    <property type="component" value="Unassembled WGS sequence"/>
</dbReference>
<gene>
    <name evidence="1" type="ORF">GO495_21210</name>
</gene>
<comment type="caution">
    <text evidence="1">The sequence shown here is derived from an EMBL/GenBank/DDBJ whole genome shotgun (WGS) entry which is preliminary data.</text>
</comment>
<reference evidence="1 2" key="1">
    <citation type="submission" date="2019-12" db="EMBL/GenBank/DDBJ databases">
        <title>The draft genomic sequence of strain Chitinophaga oryziterrae JCM 16595.</title>
        <authorList>
            <person name="Zhang X."/>
        </authorList>
    </citation>
    <scope>NUCLEOTIDE SEQUENCE [LARGE SCALE GENOMIC DNA]</scope>
    <source>
        <strain evidence="1 2">JCM 16595</strain>
    </source>
</reference>
<evidence type="ECO:0000313" key="1">
    <source>
        <dbReference type="EMBL" id="MVT43130.1"/>
    </source>
</evidence>